<dbReference type="KEGG" id="age:AA314_09849"/>
<name>A0AAC8QIE0_9BACT</name>
<dbReference type="Gene3D" id="1.10.287.130">
    <property type="match status" value="1"/>
</dbReference>
<dbReference type="PROSITE" id="PS50113">
    <property type="entry name" value="PAC"/>
    <property type="match status" value="1"/>
</dbReference>
<dbReference type="Gene3D" id="3.30.450.40">
    <property type="match status" value="1"/>
</dbReference>
<dbReference type="EMBL" id="QUMU01000026">
    <property type="protein sequence ID" value="REG15338.1"/>
    <property type="molecule type" value="Genomic_DNA"/>
</dbReference>
<evidence type="ECO:0000256" key="5">
    <source>
        <dbReference type="ARBA" id="ARBA00022777"/>
    </source>
</evidence>
<dbReference type="InterPro" id="IPR050736">
    <property type="entry name" value="Sensor_HK_Regulatory"/>
</dbReference>
<feature type="region of interest" description="Disordered" evidence="7">
    <location>
        <begin position="1"/>
        <end position="22"/>
    </location>
</feature>
<evidence type="ECO:0000259" key="8">
    <source>
        <dbReference type="PROSITE" id="PS50109"/>
    </source>
</evidence>
<evidence type="ECO:0000256" key="1">
    <source>
        <dbReference type="ARBA" id="ARBA00000085"/>
    </source>
</evidence>
<dbReference type="Proteomes" id="UP000035579">
    <property type="component" value="Chromosome"/>
</dbReference>
<evidence type="ECO:0000313" key="11">
    <source>
        <dbReference type="EMBL" id="REG15338.1"/>
    </source>
</evidence>
<feature type="domain" description="PAC" evidence="9">
    <location>
        <begin position="405"/>
        <end position="459"/>
    </location>
</feature>
<evidence type="ECO:0000256" key="4">
    <source>
        <dbReference type="ARBA" id="ARBA00022679"/>
    </source>
</evidence>
<dbReference type="SMART" id="SM00387">
    <property type="entry name" value="HATPase_c"/>
    <property type="match status" value="1"/>
</dbReference>
<dbReference type="InterPro" id="IPR005467">
    <property type="entry name" value="His_kinase_dom"/>
</dbReference>
<dbReference type="AlphaFoldDB" id="A0AAC8QIE0"/>
<dbReference type="Gene3D" id="3.30.450.20">
    <property type="entry name" value="PAS domain"/>
    <property type="match status" value="1"/>
</dbReference>
<dbReference type="PROSITE" id="PS50109">
    <property type="entry name" value="HIS_KIN"/>
    <property type="match status" value="1"/>
</dbReference>
<dbReference type="PRINTS" id="PR00344">
    <property type="entry name" value="BCTRLSENSOR"/>
</dbReference>
<evidence type="ECO:0000256" key="6">
    <source>
        <dbReference type="ARBA" id="ARBA00023012"/>
    </source>
</evidence>
<dbReference type="Pfam" id="PF13185">
    <property type="entry name" value="GAF_2"/>
    <property type="match status" value="1"/>
</dbReference>
<evidence type="ECO:0000313" key="12">
    <source>
        <dbReference type="Proteomes" id="UP000035579"/>
    </source>
</evidence>
<protein>
    <recommendedName>
        <fullName evidence="2">histidine kinase</fullName>
        <ecNumber evidence="2">2.7.13.3</ecNumber>
    </recommendedName>
</protein>
<dbReference type="InterPro" id="IPR036097">
    <property type="entry name" value="HisK_dim/P_sf"/>
</dbReference>
<organism evidence="10 12">
    <name type="scientific">Archangium gephyra</name>
    <dbReference type="NCBI Taxonomy" id="48"/>
    <lineage>
        <taxon>Bacteria</taxon>
        <taxon>Pseudomonadati</taxon>
        <taxon>Myxococcota</taxon>
        <taxon>Myxococcia</taxon>
        <taxon>Myxococcales</taxon>
        <taxon>Cystobacterineae</taxon>
        <taxon>Archangiaceae</taxon>
        <taxon>Archangium</taxon>
    </lineage>
</organism>
<keyword evidence="3" id="KW-0597">Phosphoprotein</keyword>
<keyword evidence="6" id="KW-0902">Two-component regulatory system</keyword>
<keyword evidence="4" id="KW-0808">Transferase</keyword>
<evidence type="ECO:0000313" key="13">
    <source>
        <dbReference type="Proteomes" id="UP000256345"/>
    </source>
</evidence>
<reference evidence="11 13" key="2">
    <citation type="submission" date="2018-08" db="EMBL/GenBank/DDBJ databases">
        <title>Genomic Encyclopedia of Archaeal and Bacterial Type Strains, Phase II (KMG-II): from individual species to whole genera.</title>
        <authorList>
            <person name="Goeker M."/>
        </authorList>
    </citation>
    <scope>NUCLEOTIDE SEQUENCE [LARGE SCALE GENOMIC DNA]</scope>
    <source>
        <strain evidence="11 13">DSM 2261</strain>
    </source>
</reference>
<dbReference type="PANTHER" id="PTHR43711:SF1">
    <property type="entry name" value="HISTIDINE KINASE 1"/>
    <property type="match status" value="1"/>
</dbReference>
<dbReference type="SUPFAM" id="SSF55874">
    <property type="entry name" value="ATPase domain of HSP90 chaperone/DNA topoisomerase II/histidine kinase"/>
    <property type="match status" value="1"/>
</dbReference>
<dbReference type="InterPro" id="IPR003661">
    <property type="entry name" value="HisK_dim/P_dom"/>
</dbReference>
<dbReference type="PANTHER" id="PTHR43711">
    <property type="entry name" value="TWO-COMPONENT HISTIDINE KINASE"/>
    <property type="match status" value="1"/>
</dbReference>
<feature type="domain" description="Histidine kinase" evidence="8">
    <location>
        <begin position="470"/>
        <end position="684"/>
    </location>
</feature>
<dbReference type="InterPro" id="IPR003594">
    <property type="entry name" value="HATPase_dom"/>
</dbReference>
<dbReference type="SMART" id="SM00388">
    <property type="entry name" value="HisKA"/>
    <property type="match status" value="1"/>
</dbReference>
<dbReference type="InterPro" id="IPR000700">
    <property type="entry name" value="PAS-assoc_C"/>
</dbReference>
<dbReference type="EC" id="2.7.13.3" evidence="2"/>
<dbReference type="InterPro" id="IPR035965">
    <property type="entry name" value="PAS-like_dom_sf"/>
</dbReference>
<dbReference type="Gene3D" id="3.30.565.10">
    <property type="entry name" value="Histidine kinase-like ATPase, C-terminal domain"/>
    <property type="match status" value="1"/>
</dbReference>
<comment type="catalytic activity">
    <reaction evidence="1">
        <text>ATP + protein L-histidine = ADP + protein N-phospho-L-histidine.</text>
        <dbReference type="EC" id="2.7.13.3"/>
    </reaction>
</comment>
<dbReference type="RefSeq" id="WP_082175729.1">
    <property type="nucleotide sequence ID" value="NZ_CP011509.1"/>
</dbReference>
<dbReference type="InterPro" id="IPR000014">
    <property type="entry name" value="PAS"/>
</dbReference>
<dbReference type="GO" id="GO:0000155">
    <property type="term" value="F:phosphorelay sensor kinase activity"/>
    <property type="evidence" value="ECO:0007669"/>
    <property type="project" value="InterPro"/>
</dbReference>
<dbReference type="SUPFAM" id="SSF55785">
    <property type="entry name" value="PYP-like sensor domain (PAS domain)"/>
    <property type="match status" value="1"/>
</dbReference>
<dbReference type="InterPro" id="IPR029016">
    <property type="entry name" value="GAF-like_dom_sf"/>
</dbReference>
<dbReference type="Pfam" id="PF00512">
    <property type="entry name" value="HisKA"/>
    <property type="match status" value="1"/>
</dbReference>
<dbReference type="SUPFAM" id="SSF55781">
    <property type="entry name" value="GAF domain-like"/>
    <property type="match status" value="1"/>
</dbReference>
<accession>A0AAC8QIE0</accession>
<feature type="compositionally biased region" description="Pro residues" evidence="7">
    <location>
        <begin position="1"/>
        <end position="16"/>
    </location>
</feature>
<reference evidence="10 12" key="1">
    <citation type="submission" date="2015-05" db="EMBL/GenBank/DDBJ databases">
        <title>Genome assembly of Archangium gephyra DSM 2261.</title>
        <authorList>
            <person name="Sharma G."/>
            <person name="Subramanian S."/>
        </authorList>
    </citation>
    <scope>NUCLEOTIDE SEQUENCE [LARGE SCALE GENOMIC DNA]</scope>
    <source>
        <strain evidence="10 12">DSM 2261</strain>
    </source>
</reference>
<dbReference type="SUPFAM" id="SSF47384">
    <property type="entry name" value="Homodimeric domain of signal transducing histidine kinase"/>
    <property type="match status" value="1"/>
</dbReference>
<dbReference type="Pfam" id="PF02518">
    <property type="entry name" value="HATPase_c"/>
    <property type="match status" value="1"/>
</dbReference>
<dbReference type="InterPro" id="IPR004358">
    <property type="entry name" value="Sig_transdc_His_kin-like_C"/>
</dbReference>
<dbReference type="InterPro" id="IPR013656">
    <property type="entry name" value="PAS_4"/>
</dbReference>
<evidence type="ECO:0000256" key="7">
    <source>
        <dbReference type="SAM" id="MobiDB-lite"/>
    </source>
</evidence>
<evidence type="ECO:0000256" key="3">
    <source>
        <dbReference type="ARBA" id="ARBA00022553"/>
    </source>
</evidence>
<gene>
    <name evidence="10" type="ORF">AA314_09849</name>
    <name evidence="11" type="ORF">ATI61_12614</name>
</gene>
<dbReference type="InterPro" id="IPR003018">
    <property type="entry name" value="GAF"/>
</dbReference>
<evidence type="ECO:0000259" key="9">
    <source>
        <dbReference type="PROSITE" id="PS50113"/>
    </source>
</evidence>
<keyword evidence="13" id="KW-1185">Reference proteome</keyword>
<dbReference type="Proteomes" id="UP000256345">
    <property type="component" value="Unassembled WGS sequence"/>
</dbReference>
<dbReference type="SMART" id="SM00065">
    <property type="entry name" value="GAF"/>
    <property type="match status" value="1"/>
</dbReference>
<proteinExistence type="predicted"/>
<dbReference type="EMBL" id="CP011509">
    <property type="protein sequence ID" value="AKJ08223.1"/>
    <property type="molecule type" value="Genomic_DNA"/>
</dbReference>
<keyword evidence="5" id="KW-0418">Kinase</keyword>
<dbReference type="Pfam" id="PF08448">
    <property type="entry name" value="PAS_4"/>
    <property type="match status" value="1"/>
</dbReference>
<dbReference type="CDD" id="cd00075">
    <property type="entry name" value="HATPase"/>
    <property type="match status" value="1"/>
</dbReference>
<dbReference type="NCBIfam" id="TIGR00229">
    <property type="entry name" value="sensory_box"/>
    <property type="match status" value="1"/>
</dbReference>
<sequence>MRDQEPPQPPGPPGPSGPEREEHYRLADFLRRYREDILSDWERALRTRHPESLPDACLLRDHMPEFLDRLADAAEQAQGEQPPRVPDFIPGEHGLQRLELGFEPGEVALEYGLLRHCILRRMERSGHWPGLVELELLDETIDQGIISAITYYAHMRERMLQALERVSQAALESEDLDTFLPRLLKVLMETAVAVDGASILLREGERLRLRAAVGLGAKQALAQGVSIPLDQGLTGKVVAERQPRSVRSVATHPQMSYEPLRELGLRAVYSVPLQQGELLVGVAHMASRTVFDFSESDKLLFRAMVTRATGFIVQAELAERERLIRAEAQHSLAQLDTLLKASPVGIAFLDQELRYLRINETLADIHGHPVEFHRGKHVRDVVPGWVAELYVPLFRRILETGQPVSNHEFISHGRDCKGPPRYWLGNYYPVRAESGEVLGLGCVVVDITPQKEVEAELRRSAELREQLIGVLGHDLRNPLNAISASAFLLQRTEDLSEGAVRAVERIRKSAARMARMLNDILDFARSSVGGGLPVLREWVNLHDIARGALEELQVTHPGRRLELEVQGDGWGWWDADRLAQVVGNLLSNALHHGRPDTPVRVEVREAGSEVLLSVHNEGAPIPDELLATLFQPFRRGTTGKAATRSVGLGLYIVRQVARAHGGEVEVRSLAGEGTTFTVHLPRGTVPVPPV</sequence>
<dbReference type="InterPro" id="IPR036890">
    <property type="entry name" value="HATPase_C_sf"/>
</dbReference>
<dbReference type="CDD" id="cd00082">
    <property type="entry name" value="HisKA"/>
    <property type="match status" value="1"/>
</dbReference>
<evidence type="ECO:0000256" key="2">
    <source>
        <dbReference type="ARBA" id="ARBA00012438"/>
    </source>
</evidence>
<evidence type="ECO:0000313" key="10">
    <source>
        <dbReference type="EMBL" id="AKJ08223.1"/>
    </source>
</evidence>